<evidence type="ECO:0000256" key="3">
    <source>
        <dbReference type="ARBA" id="ARBA00023237"/>
    </source>
</evidence>
<dbReference type="SUPFAM" id="SSF50998">
    <property type="entry name" value="Quinoprotein alcohol dehydrogenase-like"/>
    <property type="match status" value="1"/>
</dbReference>
<comment type="similarity">
    <text evidence="4">Belongs to the BamB family.</text>
</comment>
<dbReference type="Gene3D" id="2.130.10.10">
    <property type="entry name" value="YVTN repeat-like/Quinoprotein amine dehydrogenase"/>
    <property type="match status" value="1"/>
</dbReference>
<dbReference type="NCBIfam" id="TIGR03300">
    <property type="entry name" value="assembly_YfgL"/>
    <property type="match status" value="1"/>
</dbReference>
<dbReference type="GO" id="GO:0009279">
    <property type="term" value="C:cell outer membrane"/>
    <property type="evidence" value="ECO:0007669"/>
    <property type="project" value="UniProtKB-SubCell"/>
</dbReference>
<reference evidence="6 7" key="1">
    <citation type="journal article" date="2014" name="Int. J. Syst. Evol. Microbiol.">
        <title>Ramlibacter solisilvae sp. nov., isolated from forest soil, and emended description of the genus Ramlibacter.</title>
        <authorList>
            <person name="Lee H.J."/>
            <person name="Lee S.H."/>
            <person name="Lee S.S."/>
            <person name="Lee J.S."/>
            <person name="Kim Y."/>
            <person name="Kim S.C."/>
            <person name="Jeon C.O."/>
        </authorList>
    </citation>
    <scope>NUCLEOTIDE SEQUENCE [LARGE SCALE GENOMIC DNA]</scope>
    <source>
        <strain evidence="6 7">5-10</strain>
    </source>
</reference>
<dbReference type="InterPro" id="IPR002372">
    <property type="entry name" value="PQQ_rpt_dom"/>
</dbReference>
<dbReference type="PATRIC" id="fig|94132.3.peg.4342"/>
<keyword evidence="4" id="KW-0449">Lipoprotein</keyword>
<dbReference type="Proteomes" id="UP000070433">
    <property type="component" value="Chromosome"/>
</dbReference>
<keyword evidence="2 4" id="KW-0472">Membrane</keyword>
<dbReference type="AlphaFoldDB" id="A0A127JYD3"/>
<dbReference type="GO" id="GO:0043165">
    <property type="term" value="P:Gram-negative-bacterium-type cell outer membrane assembly"/>
    <property type="evidence" value="ECO:0007669"/>
    <property type="project" value="UniProtKB-UniRule"/>
</dbReference>
<organism evidence="6 7">
    <name type="scientific">Ramlibacter tataouinensis</name>
    <dbReference type="NCBI Taxonomy" id="94132"/>
    <lineage>
        <taxon>Bacteria</taxon>
        <taxon>Pseudomonadati</taxon>
        <taxon>Pseudomonadota</taxon>
        <taxon>Betaproteobacteria</taxon>
        <taxon>Burkholderiales</taxon>
        <taxon>Comamonadaceae</taxon>
        <taxon>Ramlibacter</taxon>
    </lineage>
</organism>
<dbReference type="InterPro" id="IPR018391">
    <property type="entry name" value="PQQ_b-propeller_rpt"/>
</dbReference>
<dbReference type="PROSITE" id="PS51257">
    <property type="entry name" value="PROKAR_LIPOPROTEIN"/>
    <property type="match status" value="1"/>
</dbReference>
<dbReference type="HAMAP" id="MF_00923">
    <property type="entry name" value="OM_assembly_BamB"/>
    <property type="match status" value="1"/>
</dbReference>
<evidence type="ECO:0000256" key="1">
    <source>
        <dbReference type="ARBA" id="ARBA00022729"/>
    </source>
</evidence>
<proteinExistence type="inferred from homology"/>
<keyword evidence="1 4" id="KW-0732">Signal</keyword>
<evidence type="ECO:0000313" key="7">
    <source>
        <dbReference type="Proteomes" id="UP000070433"/>
    </source>
</evidence>
<dbReference type="PANTHER" id="PTHR34512:SF30">
    <property type="entry name" value="OUTER MEMBRANE PROTEIN ASSEMBLY FACTOR BAMB"/>
    <property type="match status" value="1"/>
</dbReference>
<feature type="domain" description="Pyrrolo-quinoline quinone repeat" evidence="5">
    <location>
        <begin position="84"/>
        <end position="311"/>
    </location>
</feature>
<accession>A0A127JYD3</accession>
<protein>
    <recommendedName>
        <fullName evidence="4">Outer membrane protein assembly factor BamB</fullName>
    </recommendedName>
</protein>
<comment type="subcellular location">
    <subcellularLocation>
        <location evidence="4">Cell outer membrane</location>
        <topology evidence="4">Lipid-anchor</topology>
    </subcellularLocation>
</comment>
<dbReference type="RefSeq" id="WP_061503271.1">
    <property type="nucleotide sequence ID" value="NZ_CP010951.1"/>
</dbReference>
<dbReference type="InterPro" id="IPR017687">
    <property type="entry name" value="BamB"/>
</dbReference>
<comment type="function">
    <text evidence="4">Part of the outer membrane protein assembly complex, which is involved in assembly and insertion of beta-barrel proteins into the outer membrane.</text>
</comment>
<evidence type="ECO:0000256" key="2">
    <source>
        <dbReference type="ARBA" id="ARBA00023136"/>
    </source>
</evidence>
<dbReference type="InterPro" id="IPR011047">
    <property type="entry name" value="Quinoprotein_ADH-like_sf"/>
</dbReference>
<dbReference type="OrthoDB" id="5173551at2"/>
<gene>
    <name evidence="4" type="primary">bamB</name>
    <name evidence="6" type="ORF">UC35_21295</name>
</gene>
<dbReference type="EMBL" id="CP010951">
    <property type="protein sequence ID" value="AMO24904.1"/>
    <property type="molecule type" value="Genomic_DNA"/>
</dbReference>
<dbReference type="SMART" id="SM00564">
    <property type="entry name" value="PQQ"/>
    <property type="match status" value="5"/>
</dbReference>
<keyword evidence="3 4" id="KW-0998">Cell outer membrane</keyword>
<evidence type="ECO:0000259" key="5">
    <source>
        <dbReference type="Pfam" id="PF13360"/>
    </source>
</evidence>
<dbReference type="PANTHER" id="PTHR34512">
    <property type="entry name" value="CELL SURFACE PROTEIN"/>
    <property type="match status" value="1"/>
</dbReference>
<dbReference type="GO" id="GO:0051205">
    <property type="term" value="P:protein insertion into membrane"/>
    <property type="evidence" value="ECO:0007669"/>
    <property type="project" value="UniProtKB-UniRule"/>
</dbReference>
<dbReference type="InterPro" id="IPR015943">
    <property type="entry name" value="WD40/YVTN_repeat-like_dom_sf"/>
</dbReference>
<keyword evidence="7" id="KW-1185">Reference proteome</keyword>
<dbReference type="Pfam" id="PF13360">
    <property type="entry name" value="PQQ_2"/>
    <property type="match status" value="1"/>
</dbReference>
<name>A0A127JYD3_9BURK</name>
<comment type="subunit">
    <text evidence="4">Part of the Bam complex.</text>
</comment>
<keyword evidence="4" id="KW-0564">Palmitate</keyword>
<evidence type="ECO:0000313" key="6">
    <source>
        <dbReference type="EMBL" id="AMO24904.1"/>
    </source>
</evidence>
<evidence type="ECO:0000256" key="4">
    <source>
        <dbReference type="HAMAP-Rule" id="MF_00923"/>
    </source>
</evidence>
<sequence>MRRASIVTGGRRLCIALGVATLTACSSLPLPSFLSSSEKPKPAELTPNPATLGMRSAWTARIGAVDMPLTVNANGSSFVVAGSDGSVAAFDAASGRELWRASAGGPIAAGVGSDGKVSAVVTRANDLVAFEEGKEIWRQRLAAGAYTAPFVAGARVFVLTADRAVSAFDGKTGRKLWSQSRPGEPLVLRQPGVMLAVGDTLVVGLSGRLAGLNPQNGLGRWEAPIATPRGINDVERLVDLVGRVSRTGDVVCARAFQTSVGCVDTRRGAVVWSKQANGAEGVDGDGTLLFGSEADGKVVAWKRDSGERAWTSEMLLHRGLTAPLSLGRSVVVGDSFGYVHILSREDGKLLNRVATDSSAVAAAPVLAGNTLVVVTRSGGVYGFVPQ</sequence>